<proteinExistence type="predicted"/>
<reference evidence="2" key="1">
    <citation type="submission" date="2016-01" db="EMBL/GenBank/DDBJ databases">
        <title>Reference transcriptome for the parasite Schistocephalus solidus: insights into the molecular evolution of parasitism.</title>
        <authorList>
            <person name="Hebert F.O."/>
            <person name="Grambauer S."/>
            <person name="Barber I."/>
            <person name="Landry C.R."/>
            <person name="Aubin-Horth N."/>
        </authorList>
    </citation>
    <scope>NUCLEOTIDE SEQUENCE</scope>
</reference>
<feature type="compositionally biased region" description="Basic and acidic residues" evidence="1">
    <location>
        <begin position="357"/>
        <end position="369"/>
    </location>
</feature>
<feature type="region of interest" description="Disordered" evidence="1">
    <location>
        <begin position="95"/>
        <end position="114"/>
    </location>
</feature>
<feature type="region of interest" description="Disordered" evidence="1">
    <location>
        <begin position="187"/>
        <end position="249"/>
    </location>
</feature>
<feature type="compositionally biased region" description="Polar residues" evidence="1">
    <location>
        <begin position="231"/>
        <end position="247"/>
    </location>
</feature>
<name>A0A0X3P4X0_SCHSO</name>
<sequence length="369" mass="40070">MYQSSKLGNGDKVGEQTPFGYTASNSKANKEQCTLDSTLRGLKTEAHLKTSPINSSLSQDMKTNRLPNPDVLPKPKLSSGERECVEIAASKSGTFLFAPEGQEDRSTNSDRATGLLNKKAAQPLVEEPPQLPFSRHSEVSSCQMSYGDPGPELSTVSSFRTDDQFADVGKQRDSGLSATEVLKPINASMEASQKHTDSVTSIKICNGRPGTVPTQRRSLDGKGLAKPSPNVRRTTATIPSTSTQQKSPALLRRRAESATKLGRCSQLTADLTREPNDHQPKKTIFESLYERRFTRRFVASVEDARIRRNSKSSSAVHSALSSSSKDSFTSSSVAPNGTLMQNPVASLRRPSLPGKRISTDSKNLRGEEV</sequence>
<feature type="region of interest" description="Disordered" evidence="1">
    <location>
        <begin position="1"/>
        <end position="83"/>
    </location>
</feature>
<evidence type="ECO:0000256" key="1">
    <source>
        <dbReference type="SAM" id="MobiDB-lite"/>
    </source>
</evidence>
<dbReference type="EMBL" id="GEEE01016260">
    <property type="protein sequence ID" value="JAP46965.1"/>
    <property type="molecule type" value="Transcribed_RNA"/>
</dbReference>
<feature type="compositionally biased region" description="Polar residues" evidence="1">
    <location>
        <begin position="333"/>
        <end position="344"/>
    </location>
</feature>
<protein>
    <submittedName>
        <fullName evidence="2">Uncharacterized protein</fullName>
    </submittedName>
</protein>
<feature type="compositionally biased region" description="Low complexity" evidence="1">
    <location>
        <begin position="311"/>
        <end position="332"/>
    </location>
</feature>
<dbReference type="AlphaFoldDB" id="A0A0X3P4X0"/>
<feature type="compositionally biased region" description="Polar residues" evidence="1">
    <location>
        <begin position="51"/>
        <end position="61"/>
    </location>
</feature>
<organism evidence="2">
    <name type="scientific">Schistocephalus solidus</name>
    <name type="common">Tapeworm</name>
    <dbReference type="NCBI Taxonomy" id="70667"/>
    <lineage>
        <taxon>Eukaryota</taxon>
        <taxon>Metazoa</taxon>
        <taxon>Spiralia</taxon>
        <taxon>Lophotrochozoa</taxon>
        <taxon>Platyhelminthes</taxon>
        <taxon>Cestoda</taxon>
        <taxon>Eucestoda</taxon>
        <taxon>Diphyllobothriidea</taxon>
        <taxon>Diphyllobothriidae</taxon>
        <taxon>Schistocephalus</taxon>
    </lineage>
</organism>
<gene>
    <name evidence="2" type="ORF">TR145983</name>
</gene>
<feature type="non-terminal residue" evidence="2">
    <location>
        <position position="369"/>
    </location>
</feature>
<accession>A0A0X3P4X0</accession>
<feature type="compositionally biased region" description="Polar residues" evidence="1">
    <location>
        <begin position="22"/>
        <end position="37"/>
    </location>
</feature>
<evidence type="ECO:0000313" key="2">
    <source>
        <dbReference type="EMBL" id="JAP46965.1"/>
    </source>
</evidence>
<feature type="region of interest" description="Disordered" evidence="1">
    <location>
        <begin position="307"/>
        <end position="369"/>
    </location>
</feature>
<feature type="region of interest" description="Disordered" evidence="1">
    <location>
        <begin position="120"/>
        <end position="157"/>
    </location>
</feature>